<feature type="domain" description="Helix-turn-helix" evidence="1">
    <location>
        <begin position="66"/>
        <end position="113"/>
    </location>
</feature>
<dbReference type="EMBL" id="JBIATK010000015">
    <property type="protein sequence ID" value="MFF4027540.1"/>
    <property type="molecule type" value="Genomic_DNA"/>
</dbReference>
<sequence>MTRATATTPRTERYAVLSDDTRALLRTVGAVALRLADSGTDDPAWLRTQLGNLPNGPAITSTQSTLLTIPEACERLRLSRWSVYQLIHRRELATVKIGRRRFVPLSEVQRLVDELTVVGGRA</sequence>
<dbReference type="Proteomes" id="UP001602089">
    <property type="component" value="Unassembled WGS sequence"/>
</dbReference>
<protein>
    <submittedName>
        <fullName evidence="2">Helix-turn-helix domain-containing protein</fullName>
    </submittedName>
</protein>
<evidence type="ECO:0000259" key="1">
    <source>
        <dbReference type="Pfam" id="PF12728"/>
    </source>
</evidence>
<keyword evidence="3" id="KW-1185">Reference proteome</keyword>
<gene>
    <name evidence="2" type="ORF">ACFYY5_32300</name>
</gene>
<dbReference type="RefSeq" id="WP_195021912.1">
    <property type="nucleotide sequence ID" value="NZ_JADLPS010000001.1"/>
</dbReference>
<accession>A0ABW6TN31</accession>
<dbReference type="NCBIfam" id="TIGR01764">
    <property type="entry name" value="excise"/>
    <property type="match status" value="1"/>
</dbReference>
<proteinExistence type="predicted"/>
<name>A0ABW6TN31_9NOCA</name>
<comment type="caution">
    <text evidence="2">The sequence shown here is derived from an EMBL/GenBank/DDBJ whole genome shotgun (WGS) entry which is preliminary data.</text>
</comment>
<organism evidence="2 3">
    <name type="scientific">Nocardia elegans</name>
    <dbReference type="NCBI Taxonomy" id="300029"/>
    <lineage>
        <taxon>Bacteria</taxon>
        <taxon>Bacillati</taxon>
        <taxon>Actinomycetota</taxon>
        <taxon>Actinomycetes</taxon>
        <taxon>Mycobacteriales</taxon>
        <taxon>Nocardiaceae</taxon>
        <taxon>Nocardia</taxon>
    </lineage>
</organism>
<dbReference type="InterPro" id="IPR010093">
    <property type="entry name" value="SinI_DNA-bd"/>
</dbReference>
<reference evidence="2 3" key="1">
    <citation type="submission" date="2024-10" db="EMBL/GenBank/DDBJ databases">
        <title>The Natural Products Discovery Center: Release of the First 8490 Sequenced Strains for Exploring Actinobacteria Biosynthetic Diversity.</title>
        <authorList>
            <person name="Kalkreuter E."/>
            <person name="Kautsar S.A."/>
            <person name="Yang D."/>
            <person name="Bader C.D."/>
            <person name="Teijaro C.N."/>
            <person name="Fluegel L."/>
            <person name="Davis C.M."/>
            <person name="Simpson J.R."/>
            <person name="Lauterbach L."/>
            <person name="Steele A.D."/>
            <person name="Gui C."/>
            <person name="Meng S."/>
            <person name="Li G."/>
            <person name="Viehrig K."/>
            <person name="Ye F."/>
            <person name="Su P."/>
            <person name="Kiefer A.F."/>
            <person name="Nichols A."/>
            <person name="Cepeda A.J."/>
            <person name="Yan W."/>
            <person name="Fan B."/>
            <person name="Jiang Y."/>
            <person name="Adhikari A."/>
            <person name="Zheng C.-J."/>
            <person name="Schuster L."/>
            <person name="Cowan T.M."/>
            <person name="Smanski M.J."/>
            <person name="Chevrette M.G."/>
            <person name="De Carvalho L.P.S."/>
            <person name="Shen B."/>
        </authorList>
    </citation>
    <scope>NUCLEOTIDE SEQUENCE [LARGE SCALE GENOMIC DNA]</scope>
    <source>
        <strain evidence="2 3">NPDC001867</strain>
    </source>
</reference>
<evidence type="ECO:0000313" key="2">
    <source>
        <dbReference type="EMBL" id="MFF4027540.1"/>
    </source>
</evidence>
<dbReference type="InterPro" id="IPR041657">
    <property type="entry name" value="HTH_17"/>
</dbReference>
<dbReference type="Pfam" id="PF12728">
    <property type="entry name" value="HTH_17"/>
    <property type="match status" value="1"/>
</dbReference>
<evidence type="ECO:0000313" key="3">
    <source>
        <dbReference type="Proteomes" id="UP001602089"/>
    </source>
</evidence>